<evidence type="ECO:0008006" key="3">
    <source>
        <dbReference type="Google" id="ProtNLM"/>
    </source>
</evidence>
<keyword evidence="2" id="KW-1185">Reference proteome</keyword>
<gene>
    <name evidence="1" type="ORF">SAMN04488571_1158</name>
</gene>
<dbReference type="NCBIfam" id="NF033453">
    <property type="entry name" value="BREX_3_BrxF"/>
    <property type="match status" value="1"/>
</dbReference>
<protein>
    <recommendedName>
        <fullName evidence="3">AAA domain-containing protein</fullName>
    </recommendedName>
</protein>
<name>A0A1G9CCX3_9EURY</name>
<dbReference type="Proteomes" id="UP000326500">
    <property type="component" value="Unassembled WGS sequence"/>
</dbReference>
<sequence length="155" mass="16788">MPSGRPQASDEKNSGLKIIFGHSGAGKTTLLRKWADRHGYSYLNIGSLVSHRTLGYSPAERSNAVQRVFLDAVESAEGDVVLCDNIELLFAPELSLDPLRLLKQAARRKVVVAAWDGSYDGSTLSYAVPGHDEYQAYSHTDVLGVILLSVNEASA</sequence>
<proteinExistence type="predicted"/>
<evidence type="ECO:0000313" key="1">
    <source>
        <dbReference type="EMBL" id="SDK49538.1"/>
    </source>
</evidence>
<accession>A0A1G9CCX3</accession>
<dbReference type="RefSeq" id="WP_150468762.1">
    <property type="nucleotide sequence ID" value="NZ_BCNX01000002.1"/>
</dbReference>
<dbReference type="SUPFAM" id="SSF52540">
    <property type="entry name" value="P-loop containing nucleoside triphosphate hydrolases"/>
    <property type="match status" value="1"/>
</dbReference>
<organism evidence="1 2">
    <name type="scientific">Methanoculleus thermophilus</name>
    <dbReference type="NCBI Taxonomy" id="2200"/>
    <lineage>
        <taxon>Archaea</taxon>
        <taxon>Methanobacteriati</taxon>
        <taxon>Methanobacteriota</taxon>
        <taxon>Stenosarchaea group</taxon>
        <taxon>Methanomicrobia</taxon>
        <taxon>Methanomicrobiales</taxon>
        <taxon>Methanomicrobiaceae</taxon>
        <taxon>Methanoculleus</taxon>
    </lineage>
</organism>
<dbReference type="InterPro" id="IPR048067">
    <property type="entry name" value="BREX_3_BrxF"/>
</dbReference>
<dbReference type="CDD" id="cd00009">
    <property type="entry name" value="AAA"/>
    <property type="match status" value="1"/>
</dbReference>
<reference evidence="1 2" key="1">
    <citation type="submission" date="2016-10" db="EMBL/GenBank/DDBJ databases">
        <authorList>
            <person name="Varghese N."/>
            <person name="Submissions S."/>
        </authorList>
    </citation>
    <scope>NUCLEOTIDE SEQUENCE [LARGE SCALE GENOMIC DNA]</scope>
    <source>
        <strain evidence="1 2">DSM 2373</strain>
    </source>
</reference>
<dbReference type="InterPro" id="IPR027417">
    <property type="entry name" value="P-loop_NTPase"/>
</dbReference>
<dbReference type="STRING" id="2200.GCA_001571405_00001"/>
<dbReference type="AlphaFoldDB" id="A0A1G9CCX3"/>
<evidence type="ECO:0000313" key="2">
    <source>
        <dbReference type="Proteomes" id="UP000326500"/>
    </source>
</evidence>
<dbReference type="EMBL" id="FNFT01000015">
    <property type="protein sequence ID" value="SDK49538.1"/>
    <property type="molecule type" value="Genomic_DNA"/>
</dbReference>
<dbReference type="Gene3D" id="3.40.50.300">
    <property type="entry name" value="P-loop containing nucleotide triphosphate hydrolases"/>
    <property type="match status" value="1"/>
</dbReference>